<gene>
    <name evidence="2" type="ordered locus">P9211_06791</name>
</gene>
<keyword evidence="1" id="KW-1133">Transmembrane helix</keyword>
<evidence type="ECO:0000256" key="1">
    <source>
        <dbReference type="SAM" id="Phobius"/>
    </source>
</evidence>
<dbReference type="STRING" id="93059.P9211_06791"/>
<dbReference type="HOGENOM" id="CLU_1990683_0_0_3"/>
<dbReference type="EMBL" id="CP000878">
    <property type="protein sequence ID" value="ABX08610.1"/>
    <property type="molecule type" value="Genomic_DNA"/>
</dbReference>
<dbReference type="KEGG" id="pmj:P9211_06791"/>
<sequence>MESYIYLIRNKDLYTIGISNNLDNAQSQLKPGKLVAFMKSNDTKTICKKLYARYSQERIPKSEYFRLNASQVTDCKQMMKEAGGRDFFLPIFRGGTLVLTFLLAWLVFAGIIIKFGVDPIFDRFT</sequence>
<dbReference type="OrthoDB" id="541464at2"/>
<evidence type="ECO:0000313" key="3">
    <source>
        <dbReference type="Proteomes" id="UP000000788"/>
    </source>
</evidence>
<dbReference type="Proteomes" id="UP000000788">
    <property type="component" value="Chromosome"/>
</dbReference>
<dbReference type="Pfam" id="PF13455">
    <property type="entry name" value="MUG113"/>
    <property type="match status" value="1"/>
</dbReference>
<proteinExistence type="predicted"/>
<feature type="transmembrane region" description="Helical" evidence="1">
    <location>
        <begin position="87"/>
        <end position="113"/>
    </location>
</feature>
<dbReference type="RefSeq" id="WP_012195232.1">
    <property type="nucleotide sequence ID" value="NC_009976.1"/>
</dbReference>
<keyword evidence="1" id="KW-0472">Membrane</keyword>
<evidence type="ECO:0000313" key="2">
    <source>
        <dbReference type="EMBL" id="ABX08610.1"/>
    </source>
</evidence>
<keyword evidence="1" id="KW-0812">Transmembrane</keyword>
<protein>
    <submittedName>
        <fullName evidence="2">Uncharacterized protein</fullName>
    </submittedName>
</protein>
<accession>A9B9U8</accession>
<name>A9B9U8_PROM4</name>
<keyword evidence="3" id="KW-1185">Reference proteome</keyword>
<organism evidence="2 3">
    <name type="scientific">Prochlorococcus marinus (strain MIT 9211)</name>
    <dbReference type="NCBI Taxonomy" id="93059"/>
    <lineage>
        <taxon>Bacteria</taxon>
        <taxon>Bacillati</taxon>
        <taxon>Cyanobacteriota</taxon>
        <taxon>Cyanophyceae</taxon>
        <taxon>Synechococcales</taxon>
        <taxon>Prochlorococcaceae</taxon>
        <taxon>Prochlorococcus</taxon>
    </lineage>
</organism>
<dbReference type="AlphaFoldDB" id="A9B9U8"/>
<reference evidence="2 3" key="1">
    <citation type="journal article" date="2007" name="PLoS Genet.">
        <title>Patterns and implications of gene gain and loss in the evolution of Prochlorococcus.</title>
        <authorList>
            <person name="Kettler G.C."/>
            <person name="Martiny A.C."/>
            <person name="Huang K."/>
            <person name="Zucker J."/>
            <person name="Coleman M.L."/>
            <person name="Rodrigue S."/>
            <person name="Chen F."/>
            <person name="Lapidus A."/>
            <person name="Ferriera S."/>
            <person name="Johnson J."/>
            <person name="Steglich C."/>
            <person name="Church G.M."/>
            <person name="Richardson P."/>
            <person name="Chisholm S.W."/>
        </authorList>
    </citation>
    <scope>NUCLEOTIDE SEQUENCE [LARGE SCALE GENOMIC DNA]</scope>
    <source>
        <strain evidence="3">MIT 9211</strain>
    </source>
</reference>